<dbReference type="AlphaFoldDB" id="A0AAW2JFV3"/>
<evidence type="ECO:0000313" key="3">
    <source>
        <dbReference type="EMBL" id="KAL0293113.1"/>
    </source>
</evidence>
<dbReference type="PROSITE" id="PS50878">
    <property type="entry name" value="RT_POL"/>
    <property type="match status" value="1"/>
</dbReference>
<reference evidence="3" key="2">
    <citation type="journal article" date="2024" name="Plant">
        <title>Genomic evolution and insights into agronomic trait innovations of Sesamum species.</title>
        <authorList>
            <person name="Miao H."/>
            <person name="Wang L."/>
            <person name="Qu L."/>
            <person name="Liu H."/>
            <person name="Sun Y."/>
            <person name="Le M."/>
            <person name="Wang Q."/>
            <person name="Wei S."/>
            <person name="Zheng Y."/>
            <person name="Lin W."/>
            <person name="Duan Y."/>
            <person name="Cao H."/>
            <person name="Xiong S."/>
            <person name="Wang X."/>
            <person name="Wei L."/>
            <person name="Li C."/>
            <person name="Ma Q."/>
            <person name="Ju M."/>
            <person name="Zhao R."/>
            <person name="Li G."/>
            <person name="Mu C."/>
            <person name="Tian Q."/>
            <person name="Mei H."/>
            <person name="Zhang T."/>
            <person name="Gao T."/>
            <person name="Zhang H."/>
        </authorList>
    </citation>
    <scope>NUCLEOTIDE SEQUENCE</scope>
    <source>
        <strain evidence="3">G01</strain>
    </source>
</reference>
<gene>
    <name evidence="3" type="ORF">Sangu_3245900</name>
</gene>
<protein>
    <recommendedName>
        <fullName evidence="2">Reverse transcriptase domain-containing protein</fullName>
    </recommendedName>
</protein>
<accession>A0AAW2JFV3</accession>
<feature type="chain" id="PRO_5043777727" description="Reverse transcriptase domain-containing protein" evidence="1">
    <location>
        <begin position="25"/>
        <end position="175"/>
    </location>
</feature>
<name>A0AAW2JFV3_9LAMI</name>
<proteinExistence type="predicted"/>
<feature type="domain" description="Reverse transcriptase" evidence="2">
    <location>
        <begin position="1"/>
        <end position="104"/>
    </location>
</feature>
<comment type="caution">
    <text evidence="3">The sequence shown here is derived from an EMBL/GenBank/DDBJ whole genome shotgun (WGS) entry which is preliminary data.</text>
</comment>
<keyword evidence="1" id="KW-0732">Signal</keyword>
<sequence length="175" mass="20055">MSPYLFVLVMEIWNLLLRFRIKEAADFQYHWKCKDIGLINLCFADDVLLFCKAHLPSIMVITDTLNEFAALSGLKVNPAKSQIIFSRAVQQERQQILDYLGFQEGSLPVKYLGIPLTSSRLTIADCRPLIDKVDARLAGWNNQILSYAGRLQLIKSVLTTLHTYWLRLSSFLKAF</sequence>
<dbReference type="Pfam" id="PF00078">
    <property type="entry name" value="RVT_1"/>
    <property type="match status" value="1"/>
</dbReference>
<dbReference type="PANTHER" id="PTHR33116:SF78">
    <property type="entry name" value="OS12G0587133 PROTEIN"/>
    <property type="match status" value="1"/>
</dbReference>
<dbReference type="PANTHER" id="PTHR33116">
    <property type="entry name" value="REVERSE TRANSCRIPTASE ZINC-BINDING DOMAIN-CONTAINING PROTEIN-RELATED-RELATED"/>
    <property type="match status" value="1"/>
</dbReference>
<dbReference type="InterPro" id="IPR000477">
    <property type="entry name" value="RT_dom"/>
</dbReference>
<feature type="signal peptide" evidence="1">
    <location>
        <begin position="1"/>
        <end position="24"/>
    </location>
</feature>
<dbReference type="InterPro" id="IPR043502">
    <property type="entry name" value="DNA/RNA_pol_sf"/>
</dbReference>
<organism evidence="3">
    <name type="scientific">Sesamum angustifolium</name>
    <dbReference type="NCBI Taxonomy" id="2727405"/>
    <lineage>
        <taxon>Eukaryota</taxon>
        <taxon>Viridiplantae</taxon>
        <taxon>Streptophyta</taxon>
        <taxon>Embryophyta</taxon>
        <taxon>Tracheophyta</taxon>
        <taxon>Spermatophyta</taxon>
        <taxon>Magnoliopsida</taxon>
        <taxon>eudicotyledons</taxon>
        <taxon>Gunneridae</taxon>
        <taxon>Pentapetalae</taxon>
        <taxon>asterids</taxon>
        <taxon>lamiids</taxon>
        <taxon>Lamiales</taxon>
        <taxon>Pedaliaceae</taxon>
        <taxon>Sesamum</taxon>
    </lineage>
</organism>
<dbReference type="EMBL" id="JACGWK010001080">
    <property type="protein sequence ID" value="KAL0293113.1"/>
    <property type="molecule type" value="Genomic_DNA"/>
</dbReference>
<dbReference type="SUPFAM" id="SSF56672">
    <property type="entry name" value="DNA/RNA polymerases"/>
    <property type="match status" value="1"/>
</dbReference>
<evidence type="ECO:0000256" key="1">
    <source>
        <dbReference type="SAM" id="SignalP"/>
    </source>
</evidence>
<evidence type="ECO:0000259" key="2">
    <source>
        <dbReference type="PROSITE" id="PS50878"/>
    </source>
</evidence>
<reference evidence="3" key="1">
    <citation type="submission" date="2020-06" db="EMBL/GenBank/DDBJ databases">
        <authorList>
            <person name="Li T."/>
            <person name="Hu X."/>
            <person name="Zhang T."/>
            <person name="Song X."/>
            <person name="Zhang H."/>
            <person name="Dai N."/>
            <person name="Sheng W."/>
            <person name="Hou X."/>
            <person name="Wei L."/>
        </authorList>
    </citation>
    <scope>NUCLEOTIDE SEQUENCE</scope>
    <source>
        <strain evidence="3">G01</strain>
        <tissue evidence="3">Leaf</tissue>
    </source>
</reference>